<protein>
    <submittedName>
        <fullName evidence="2">DNA circulation family protein</fullName>
    </submittedName>
</protein>
<evidence type="ECO:0000313" key="3">
    <source>
        <dbReference type="Proteomes" id="UP000383122"/>
    </source>
</evidence>
<reference evidence="2 3" key="1">
    <citation type="submission" date="2019-08" db="EMBL/GenBank/DDBJ databases">
        <authorList>
            <person name="Peeters C."/>
        </authorList>
    </citation>
    <scope>NUCLEOTIDE SEQUENCE [LARGE SCALE GENOMIC DNA]</scope>
    <source>
        <strain evidence="2 3">LMG 31117</strain>
    </source>
</reference>
<proteinExistence type="predicted"/>
<organism evidence="2 3">
    <name type="scientific">Pandoraea anapnoica</name>
    <dbReference type="NCBI Taxonomy" id="2508301"/>
    <lineage>
        <taxon>Bacteria</taxon>
        <taxon>Pseudomonadati</taxon>
        <taxon>Pseudomonadota</taxon>
        <taxon>Betaproteobacteria</taxon>
        <taxon>Burkholderiales</taxon>
        <taxon>Burkholderiaceae</taxon>
        <taxon>Pandoraea</taxon>
    </lineage>
</organism>
<dbReference type="InterPro" id="IPR009826">
    <property type="entry name" value="DNA_circ_N"/>
</dbReference>
<dbReference type="AlphaFoldDB" id="A0A5E5AJT1"/>
<name>A0A5E5AJT1_9BURK</name>
<feature type="domain" description="DNA circulation N-terminal" evidence="1">
    <location>
        <begin position="8"/>
        <end position="91"/>
    </location>
</feature>
<keyword evidence="3" id="KW-1185">Reference proteome</keyword>
<dbReference type="RefSeq" id="WP_150740296.1">
    <property type="nucleotide sequence ID" value="NZ_CABPSP010000017.1"/>
</dbReference>
<accession>A0A5E5AJT1</accession>
<evidence type="ECO:0000313" key="2">
    <source>
        <dbReference type="EMBL" id="VVE73336.1"/>
    </source>
</evidence>
<evidence type="ECO:0000259" key="1">
    <source>
        <dbReference type="Pfam" id="PF07157"/>
    </source>
</evidence>
<dbReference type="OrthoDB" id="378644at2"/>
<dbReference type="Pfam" id="PF07157">
    <property type="entry name" value="DNA_circ_N"/>
    <property type="match status" value="1"/>
</dbReference>
<gene>
    <name evidence="2" type="ORF">PAN31117_04679</name>
</gene>
<sequence>MAWSENLFDASFRGVPFECLRADDTLDRSVSRYKYPNVDGEDIEDLGQKAREVSMTAELFGDDYETQMRQLLNALATKGPAELIHPIFGSMPDMQFLGGHISHDAENRDSCRIDMKFAASKPGNLLYTGEDPPQKADATAQLANDAQSAASSVFGMAVDALKAAKAGMQRLNAFRDNMLDTVSPLRSLVIGFKTVGLDYLAFPSAFASDMIGLTSGMNLMHAFSDGLEMSDWNALGKQSKSVVSIPAAAAKGETVVIPGTPNANVVTDTPFDPTAPYSPPQPSAVVADPSDVQLVTMLTSVIVASQTTQVASDVLANQADTPTLTPDQIEQIADDTRGQIQDAIDLATSSMTVEQYRPIVEPLKDAALSLQQLTVSVMDAMPPIVTRTVPVDTNLTLLAFDWYGDAQRSAELLRLNPALKNPNFITRGEVLRGFAR</sequence>
<dbReference type="Proteomes" id="UP000383122">
    <property type="component" value="Unassembled WGS sequence"/>
</dbReference>
<dbReference type="EMBL" id="CABPSP010000017">
    <property type="protein sequence ID" value="VVE73336.1"/>
    <property type="molecule type" value="Genomic_DNA"/>
</dbReference>